<evidence type="ECO:0000313" key="3">
    <source>
        <dbReference type="Proteomes" id="UP000325273"/>
    </source>
</evidence>
<protein>
    <submittedName>
        <fullName evidence="2">Uncharacterized protein</fullName>
    </submittedName>
</protein>
<evidence type="ECO:0000313" key="2">
    <source>
        <dbReference type="EMBL" id="KAA1004853.1"/>
    </source>
</evidence>
<reference evidence="2 3" key="1">
    <citation type="submission" date="2019-08" db="EMBL/GenBank/DDBJ databases">
        <title>Paraburkholderia sp. DCY113.</title>
        <authorList>
            <person name="Kang J."/>
        </authorList>
    </citation>
    <scope>NUCLEOTIDE SEQUENCE [LARGE SCALE GENOMIC DNA]</scope>
    <source>
        <strain evidence="2 3">DCY113</strain>
    </source>
</reference>
<sequence length="114" mass="11936">MGKKLNKAVDIWETLTSDQIDRAGHSAARVVAARKKGVADSAIAAQLTENSQRNNPSNSETFTVGDVQSVAKFFDANRTRPAITRSETSGLIELAEGSTPPSGAGAPDGLLPTQ</sequence>
<name>A0A5B0GMY3_9BURK</name>
<dbReference type="RefSeq" id="WP_149673497.1">
    <property type="nucleotide sequence ID" value="NZ_VTUZ01000025.1"/>
</dbReference>
<evidence type="ECO:0000256" key="1">
    <source>
        <dbReference type="SAM" id="MobiDB-lite"/>
    </source>
</evidence>
<accession>A0A5B0GMY3</accession>
<comment type="caution">
    <text evidence="2">The sequence shown here is derived from an EMBL/GenBank/DDBJ whole genome shotgun (WGS) entry which is preliminary data.</text>
</comment>
<proteinExistence type="predicted"/>
<dbReference type="AlphaFoldDB" id="A0A5B0GMY3"/>
<gene>
    <name evidence="2" type="ORF">FVF58_30520</name>
</gene>
<organism evidence="2 3">
    <name type="scientific">Paraburkholderia panacisoli</name>
    <dbReference type="NCBI Taxonomy" id="2603818"/>
    <lineage>
        <taxon>Bacteria</taxon>
        <taxon>Pseudomonadati</taxon>
        <taxon>Pseudomonadota</taxon>
        <taxon>Betaproteobacteria</taxon>
        <taxon>Burkholderiales</taxon>
        <taxon>Burkholderiaceae</taxon>
        <taxon>Paraburkholderia</taxon>
    </lineage>
</organism>
<feature type="region of interest" description="Disordered" evidence="1">
    <location>
        <begin position="84"/>
        <end position="114"/>
    </location>
</feature>
<dbReference type="Proteomes" id="UP000325273">
    <property type="component" value="Unassembled WGS sequence"/>
</dbReference>
<dbReference type="EMBL" id="VTUZ01000025">
    <property type="protein sequence ID" value="KAA1004853.1"/>
    <property type="molecule type" value="Genomic_DNA"/>
</dbReference>
<keyword evidence="3" id="KW-1185">Reference proteome</keyword>